<proteinExistence type="inferred from homology"/>
<evidence type="ECO:0000256" key="8">
    <source>
        <dbReference type="SAM" id="Phobius"/>
    </source>
</evidence>
<dbReference type="PIRSF" id="PIRSF037006">
    <property type="entry name" value="Wax_synthase"/>
    <property type="match status" value="1"/>
</dbReference>
<organism evidence="10 11">
    <name type="scientific">Coptis chinensis</name>
    <dbReference type="NCBI Taxonomy" id="261450"/>
    <lineage>
        <taxon>Eukaryota</taxon>
        <taxon>Viridiplantae</taxon>
        <taxon>Streptophyta</taxon>
        <taxon>Embryophyta</taxon>
        <taxon>Tracheophyta</taxon>
        <taxon>Spermatophyta</taxon>
        <taxon>Magnoliopsida</taxon>
        <taxon>Ranunculales</taxon>
        <taxon>Ranunculaceae</taxon>
        <taxon>Coptidoideae</taxon>
        <taxon>Coptis</taxon>
    </lineage>
</organism>
<name>A0A835LFI4_9MAGN</name>
<dbReference type="PANTHER" id="PTHR31595:SF72">
    <property type="entry name" value="ACYL-COA--STEROL O-ACYLTRANSFERASE 1-LIKE"/>
    <property type="match status" value="1"/>
</dbReference>
<evidence type="ECO:0000313" key="10">
    <source>
        <dbReference type="EMBL" id="KAF9590587.1"/>
    </source>
</evidence>
<feature type="transmembrane region" description="Helical" evidence="8">
    <location>
        <begin position="89"/>
        <end position="105"/>
    </location>
</feature>
<evidence type="ECO:0000313" key="11">
    <source>
        <dbReference type="Proteomes" id="UP000631114"/>
    </source>
</evidence>
<dbReference type="Pfam" id="PF13813">
    <property type="entry name" value="MBOAT_2"/>
    <property type="match status" value="1"/>
</dbReference>
<evidence type="ECO:0000256" key="6">
    <source>
        <dbReference type="ARBA" id="ARBA00023136"/>
    </source>
</evidence>
<keyword evidence="7" id="KW-0012">Acyltransferase</keyword>
<accession>A0A835LFI4</accession>
<keyword evidence="5 8" id="KW-1133">Transmembrane helix</keyword>
<evidence type="ECO:0000256" key="5">
    <source>
        <dbReference type="ARBA" id="ARBA00022989"/>
    </source>
</evidence>
<dbReference type="AlphaFoldDB" id="A0A835LFI4"/>
<keyword evidence="6 8" id="KW-0472">Membrane</keyword>
<dbReference type="InterPro" id="IPR017088">
    <property type="entry name" value="Wax_synthase_Magnoliopsida"/>
</dbReference>
<comment type="similarity">
    <text evidence="2">Belongs to the wax synthase family.</text>
</comment>
<feature type="transmembrane region" description="Helical" evidence="8">
    <location>
        <begin position="42"/>
        <end position="69"/>
    </location>
</feature>
<dbReference type="GO" id="GO:0016020">
    <property type="term" value="C:membrane"/>
    <property type="evidence" value="ECO:0007669"/>
    <property type="project" value="UniProtKB-SubCell"/>
</dbReference>
<feature type="transmembrane region" description="Helical" evidence="8">
    <location>
        <begin position="153"/>
        <end position="175"/>
    </location>
</feature>
<feature type="transmembrane region" description="Helical" evidence="8">
    <location>
        <begin position="12"/>
        <end position="30"/>
    </location>
</feature>
<evidence type="ECO:0000256" key="4">
    <source>
        <dbReference type="ARBA" id="ARBA00022692"/>
    </source>
</evidence>
<feature type="domain" description="Wax synthase" evidence="9">
    <location>
        <begin position="184"/>
        <end position="270"/>
    </location>
</feature>
<dbReference type="GO" id="GO:0008374">
    <property type="term" value="F:O-acyltransferase activity"/>
    <property type="evidence" value="ECO:0007669"/>
    <property type="project" value="InterPro"/>
</dbReference>
<comment type="caution">
    <text evidence="10">The sequence shown here is derived from an EMBL/GenBank/DDBJ whole genome shotgun (WGS) entry which is preliminary data.</text>
</comment>
<sequence length="355" mass="40862">MDGEIKIYTKVWISVLASLIYCYFVSFNIPKGMFRLLSVLPIIYLFTVFPLYLTTVTLGGSIAFLVSWLANFKLLLFSFGQGPLSSNPSISLFHFIFIACFPIKIKNKQHPSPQIHTKDSSKSSLKFAIKVSVLAILSFIYEHKQHFNEYVMLPYYGCFMYVGLELGLATFATMARTLLGLELEPQFNEPYLSTSLQDFWGRRWNLMVTNILRPTVYLPIRFISTQILGRKWAQLPAVLITFVASGLMHEIMFYYIARASPTWEVTLFFVVHGILVVLEIVTKKLFKDKLGLHPIVSWVFTFGILMVTSYWLFFPQLQRCNTDVRISIEIIALLDFFKDLRPLTTISSTEGRQDI</sequence>
<reference evidence="10 11" key="1">
    <citation type="submission" date="2020-10" db="EMBL/GenBank/DDBJ databases">
        <title>The Coptis chinensis genome and diversification of protoberbering-type alkaloids.</title>
        <authorList>
            <person name="Wang B."/>
            <person name="Shu S."/>
            <person name="Song C."/>
            <person name="Liu Y."/>
        </authorList>
    </citation>
    <scope>NUCLEOTIDE SEQUENCE [LARGE SCALE GENOMIC DNA]</scope>
    <source>
        <strain evidence="10">HL-2020</strain>
        <tissue evidence="10">Leaf</tissue>
    </source>
</reference>
<evidence type="ECO:0000256" key="7">
    <source>
        <dbReference type="ARBA" id="ARBA00023315"/>
    </source>
</evidence>
<evidence type="ECO:0000259" key="9">
    <source>
        <dbReference type="Pfam" id="PF13813"/>
    </source>
</evidence>
<dbReference type="InterPro" id="IPR044851">
    <property type="entry name" value="Wax_synthase"/>
</dbReference>
<keyword evidence="3" id="KW-0808">Transferase</keyword>
<evidence type="ECO:0000256" key="2">
    <source>
        <dbReference type="ARBA" id="ARBA00007282"/>
    </source>
</evidence>
<feature type="transmembrane region" description="Helical" evidence="8">
    <location>
        <begin position="294"/>
        <end position="313"/>
    </location>
</feature>
<dbReference type="InterPro" id="IPR032805">
    <property type="entry name" value="Wax_synthase_dom"/>
</dbReference>
<evidence type="ECO:0000256" key="3">
    <source>
        <dbReference type="ARBA" id="ARBA00022679"/>
    </source>
</evidence>
<feature type="transmembrane region" description="Helical" evidence="8">
    <location>
        <begin position="235"/>
        <end position="257"/>
    </location>
</feature>
<gene>
    <name evidence="10" type="ORF">IFM89_035905</name>
</gene>
<feature type="transmembrane region" description="Helical" evidence="8">
    <location>
        <begin position="263"/>
        <end position="282"/>
    </location>
</feature>
<keyword evidence="11" id="KW-1185">Reference proteome</keyword>
<dbReference type="GO" id="GO:0006629">
    <property type="term" value="P:lipid metabolic process"/>
    <property type="evidence" value="ECO:0007669"/>
    <property type="project" value="InterPro"/>
</dbReference>
<dbReference type="PANTHER" id="PTHR31595">
    <property type="entry name" value="LONG-CHAIN-ALCOHOL O-FATTY-ACYLTRANSFERASE 3-RELATED"/>
    <property type="match status" value="1"/>
</dbReference>
<comment type="subcellular location">
    <subcellularLocation>
        <location evidence="1">Membrane</location>
        <topology evidence="1">Multi-pass membrane protein</topology>
    </subcellularLocation>
</comment>
<keyword evidence="4 8" id="KW-0812">Transmembrane</keyword>
<dbReference type="OrthoDB" id="1077582at2759"/>
<dbReference type="Proteomes" id="UP000631114">
    <property type="component" value="Unassembled WGS sequence"/>
</dbReference>
<evidence type="ECO:0000256" key="1">
    <source>
        <dbReference type="ARBA" id="ARBA00004141"/>
    </source>
</evidence>
<protein>
    <recommendedName>
        <fullName evidence="9">Wax synthase domain-containing protein</fullName>
    </recommendedName>
</protein>
<dbReference type="EMBL" id="JADFTS010000009">
    <property type="protein sequence ID" value="KAF9590587.1"/>
    <property type="molecule type" value="Genomic_DNA"/>
</dbReference>